<dbReference type="RefSeq" id="WP_310343631.1">
    <property type="nucleotide sequence ID" value="NZ_JAVDXO010000006.1"/>
</dbReference>
<dbReference type="InterPro" id="IPR007627">
    <property type="entry name" value="RNA_pol_sigma70_r2"/>
</dbReference>
<dbReference type="CDD" id="cd06171">
    <property type="entry name" value="Sigma70_r4"/>
    <property type="match status" value="1"/>
</dbReference>
<dbReference type="Proteomes" id="UP001268089">
    <property type="component" value="Unassembled WGS sequence"/>
</dbReference>
<evidence type="ECO:0000256" key="4">
    <source>
        <dbReference type="ARBA" id="ARBA00023163"/>
    </source>
</evidence>
<evidence type="ECO:0000313" key="7">
    <source>
        <dbReference type="EMBL" id="MDR7307396.1"/>
    </source>
</evidence>
<dbReference type="SUPFAM" id="SSF88659">
    <property type="entry name" value="Sigma3 and sigma4 domains of RNA polymerase sigma factors"/>
    <property type="match status" value="1"/>
</dbReference>
<reference evidence="7 8" key="1">
    <citation type="submission" date="2023-07" db="EMBL/GenBank/DDBJ databases">
        <title>Sorghum-associated microbial communities from plants grown in Nebraska, USA.</title>
        <authorList>
            <person name="Schachtman D."/>
        </authorList>
    </citation>
    <scope>NUCLEOTIDE SEQUENCE [LARGE SCALE GENOMIC DNA]</scope>
    <source>
        <strain evidence="7 8">BE308</strain>
    </source>
</reference>
<dbReference type="Gene3D" id="1.10.10.10">
    <property type="entry name" value="Winged helix-like DNA-binding domain superfamily/Winged helix DNA-binding domain"/>
    <property type="match status" value="1"/>
</dbReference>
<dbReference type="NCBIfam" id="TIGR02937">
    <property type="entry name" value="sigma70-ECF"/>
    <property type="match status" value="1"/>
</dbReference>
<dbReference type="InterPro" id="IPR036388">
    <property type="entry name" value="WH-like_DNA-bd_sf"/>
</dbReference>
<keyword evidence="4" id="KW-0804">Transcription</keyword>
<gene>
    <name evidence="7" type="ORF">J2X15_002683</name>
</gene>
<organism evidence="7 8">
    <name type="scientific">Rhodoferax saidenbachensis</name>
    <dbReference type="NCBI Taxonomy" id="1484693"/>
    <lineage>
        <taxon>Bacteria</taxon>
        <taxon>Pseudomonadati</taxon>
        <taxon>Pseudomonadota</taxon>
        <taxon>Betaproteobacteria</taxon>
        <taxon>Burkholderiales</taxon>
        <taxon>Comamonadaceae</taxon>
        <taxon>Rhodoferax</taxon>
    </lineage>
</organism>
<evidence type="ECO:0000256" key="3">
    <source>
        <dbReference type="ARBA" id="ARBA00023082"/>
    </source>
</evidence>
<dbReference type="InterPro" id="IPR039425">
    <property type="entry name" value="RNA_pol_sigma-70-like"/>
</dbReference>
<dbReference type="InterPro" id="IPR013325">
    <property type="entry name" value="RNA_pol_sigma_r2"/>
</dbReference>
<feature type="domain" description="RNA polymerase sigma-70 region 2" evidence="5">
    <location>
        <begin position="31"/>
        <end position="96"/>
    </location>
</feature>
<feature type="domain" description="RNA polymerase sigma factor 70 region 4 type 2" evidence="6">
    <location>
        <begin position="125"/>
        <end position="176"/>
    </location>
</feature>
<proteinExistence type="inferred from homology"/>
<dbReference type="PANTHER" id="PTHR43133:SF32">
    <property type="entry name" value="BLR3042 PROTEIN"/>
    <property type="match status" value="1"/>
</dbReference>
<dbReference type="Gene3D" id="1.10.1740.10">
    <property type="match status" value="1"/>
</dbReference>
<keyword evidence="2" id="KW-0805">Transcription regulation</keyword>
<dbReference type="InterPro" id="IPR013249">
    <property type="entry name" value="RNA_pol_sigma70_r4_t2"/>
</dbReference>
<name>A0ABU1ZS69_9BURK</name>
<comment type="caution">
    <text evidence="7">The sequence shown here is derived from an EMBL/GenBank/DDBJ whole genome shotgun (WGS) entry which is preliminary data.</text>
</comment>
<dbReference type="InterPro" id="IPR014284">
    <property type="entry name" value="RNA_pol_sigma-70_dom"/>
</dbReference>
<evidence type="ECO:0000256" key="2">
    <source>
        <dbReference type="ARBA" id="ARBA00023015"/>
    </source>
</evidence>
<dbReference type="InterPro" id="IPR013324">
    <property type="entry name" value="RNA_pol_sigma_r3/r4-like"/>
</dbReference>
<comment type="similarity">
    <text evidence="1">Belongs to the sigma-70 factor family. ECF subfamily.</text>
</comment>
<dbReference type="EMBL" id="JAVDXO010000006">
    <property type="protein sequence ID" value="MDR7307396.1"/>
    <property type="molecule type" value="Genomic_DNA"/>
</dbReference>
<dbReference type="Pfam" id="PF08281">
    <property type="entry name" value="Sigma70_r4_2"/>
    <property type="match status" value="1"/>
</dbReference>
<keyword evidence="8" id="KW-1185">Reference proteome</keyword>
<dbReference type="Pfam" id="PF04542">
    <property type="entry name" value="Sigma70_r2"/>
    <property type="match status" value="1"/>
</dbReference>
<keyword evidence="3" id="KW-0731">Sigma factor</keyword>
<sequence length="197" mass="22083">MPPSLYADTDAEDILLVRQVAAADRAALAGLYRGYHRRLNRFLSRLTRRNDLIEEVINDCFWIVWQKAAEFRGESRVSTWIMGIAYRCTLKALRQEGGLDTVDDGEPRLAQESTDPQADRELRNWLGKGLEHLNAEQALTLDLAYGNGHSLEEISAIMQCPVSTVKARMFHARVKLRNLLPTLATPHAGRTGDGAIV</sequence>
<evidence type="ECO:0000259" key="6">
    <source>
        <dbReference type="Pfam" id="PF08281"/>
    </source>
</evidence>
<accession>A0ABU1ZS69</accession>
<evidence type="ECO:0000313" key="8">
    <source>
        <dbReference type="Proteomes" id="UP001268089"/>
    </source>
</evidence>
<protein>
    <submittedName>
        <fullName evidence="7">RNA polymerase sigma-70 factor (ECF subfamily)</fullName>
    </submittedName>
</protein>
<evidence type="ECO:0000256" key="1">
    <source>
        <dbReference type="ARBA" id="ARBA00010641"/>
    </source>
</evidence>
<dbReference type="PANTHER" id="PTHR43133">
    <property type="entry name" value="RNA POLYMERASE ECF-TYPE SIGMA FACTO"/>
    <property type="match status" value="1"/>
</dbReference>
<dbReference type="SUPFAM" id="SSF88946">
    <property type="entry name" value="Sigma2 domain of RNA polymerase sigma factors"/>
    <property type="match status" value="1"/>
</dbReference>
<evidence type="ECO:0000259" key="5">
    <source>
        <dbReference type="Pfam" id="PF04542"/>
    </source>
</evidence>